<dbReference type="AlphaFoldDB" id="A0A382CB80"/>
<evidence type="ECO:0000313" key="2">
    <source>
        <dbReference type="EMBL" id="SVB23378.1"/>
    </source>
</evidence>
<name>A0A382CB80_9ZZZZ</name>
<gene>
    <name evidence="2" type="ORF">METZ01_LOCUS176232</name>
</gene>
<evidence type="ECO:0000259" key="1">
    <source>
        <dbReference type="Pfam" id="PF16363"/>
    </source>
</evidence>
<feature type="domain" description="NAD(P)-binding" evidence="1">
    <location>
        <begin position="10"/>
        <end position="258"/>
    </location>
</feature>
<dbReference type="EMBL" id="UINC01033697">
    <property type="protein sequence ID" value="SVB23378.1"/>
    <property type="molecule type" value="Genomic_DNA"/>
</dbReference>
<dbReference type="InterPro" id="IPR016040">
    <property type="entry name" value="NAD(P)-bd_dom"/>
</dbReference>
<proteinExistence type="predicted"/>
<dbReference type="InterPro" id="IPR036291">
    <property type="entry name" value="NAD(P)-bd_dom_sf"/>
</dbReference>
<dbReference type="SUPFAM" id="SSF51735">
    <property type="entry name" value="NAD(P)-binding Rossmann-fold domains"/>
    <property type="match status" value="1"/>
</dbReference>
<dbReference type="PANTHER" id="PTHR43000">
    <property type="entry name" value="DTDP-D-GLUCOSE 4,6-DEHYDRATASE-RELATED"/>
    <property type="match status" value="1"/>
</dbReference>
<dbReference type="Pfam" id="PF16363">
    <property type="entry name" value="GDP_Man_Dehyd"/>
    <property type="match status" value="1"/>
</dbReference>
<accession>A0A382CB80</accession>
<feature type="non-terminal residue" evidence="2">
    <location>
        <position position="272"/>
    </location>
</feature>
<reference evidence="2" key="1">
    <citation type="submission" date="2018-05" db="EMBL/GenBank/DDBJ databases">
        <authorList>
            <person name="Lanie J.A."/>
            <person name="Ng W.-L."/>
            <person name="Kazmierczak K.M."/>
            <person name="Andrzejewski T.M."/>
            <person name="Davidsen T.M."/>
            <person name="Wayne K.J."/>
            <person name="Tettelin H."/>
            <person name="Glass J.I."/>
            <person name="Rusch D."/>
            <person name="Podicherti R."/>
            <person name="Tsui H.-C.T."/>
            <person name="Winkler M.E."/>
        </authorList>
    </citation>
    <scope>NUCLEOTIDE SEQUENCE</scope>
</reference>
<protein>
    <recommendedName>
        <fullName evidence="1">NAD(P)-binding domain-containing protein</fullName>
    </recommendedName>
</protein>
<dbReference type="Gene3D" id="3.40.50.720">
    <property type="entry name" value="NAD(P)-binding Rossmann-like Domain"/>
    <property type="match status" value="1"/>
</dbReference>
<sequence length="272" mass="30284">MSNMNDNRILVTGGAGFIGSEVVKQLIKKNSFVTVLDNFSSGKKQYLPKNTKKLKIIKGDITDEKIVAGAVKNQDYVIHLAALPFIPDSFYYPANFFNVNTIGSVNLLWKSIQSNSVKRFIHISTSEVYGSAQHVPMDENHQTTPHSTYAVSKLAGDRAAFTLYKENGFPVVIIRPFNSYGPNYTQPYIIPEIMNQLLNGNRELMLGNIDASRDFTFVSDTADGIIRSLNSKKAVGEIINVGSGNEISVRELAFKIARIAKIKIKIRYDEGR</sequence>
<organism evidence="2">
    <name type="scientific">marine metagenome</name>
    <dbReference type="NCBI Taxonomy" id="408172"/>
    <lineage>
        <taxon>unclassified sequences</taxon>
        <taxon>metagenomes</taxon>
        <taxon>ecological metagenomes</taxon>
    </lineage>
</organism>